<organism evidence="3">
    <name type="scientific">Lygus hesperus</name>
    <name type="common">Western plant bug</name>
    <dbReference type="NCBI Taxonomy" id="30085"/>
    <lineage>
        <taxon>Eukaryota</taxon>
        <taxon>Metazoa</taxon>
        <taxon>Ecdysozoa</taxon>
        <taxon>Arthropoda</taxon>
        <taxon>Hexapoda</taxon>
        <taxon>Insecta</taxon>
        <taxon>Pterygota</taxon>
        <taxon>Neoptera</taxon>
        <taxon>Paraneoptera</taxon>
        <taxon>Hemiptera</taxon>
        <taxon>Heteroptera</taxon>
        <taxon>Panheteroptera</taxon>
        <taxon>Cimicomorpha</taxon>
        <taxon>Miridae</taxon>
        <taxon>Mirini</taxon>
        <taxon>Lygus</taxon>
    </lineage>
</organism>
<proteinExistence type="predicted"/>
<dbReference type="SUPFAM" id="SSF111469">
    <property type="entry name" value="Geminin coiled-coil domain"/>
    <property type="match status" value="1"/>
</dbReference>
<feature type="coiled-coil region" evidence="1">
    <location>
        <begin position="108"/>
        <end position="152"/>
    </location>
</feature>
<name>A0A146M1F5_LYGHE</name>
<dbReference type="Pfam" id="PF07412">
    <property type="entry name" value="Geminin"/>
    <property type="match status" value="1"/>
</dbReference>
<evidence type="ECO:0008006" key="4">
    <source>
        <dbReference type="Google" id="ProtNLM"/>
    </source>
</evidence>
<dbReference type="GO" id="GO:0006275">
    <property type="term" value="P:regulation of DNA replication"/>
    <property type="evidence" value="ECO:0007669"/>
    <property type="project" value="InterPro"/>
</dbReference>
<gene>
    <name evidence="3" type="ORF">g.51128</name>
</gene>
<sequence length="175" mass="19546">MKTDVANNNTVNSENSHITDSLKGKPADEIKVVKGVRRTLQPLQKTAGDKENLVGAGRSPMPPNKEKLSVLSDVKPSKKLKPAEPRRVTIEDLTTNAQPSGEYWEALAERRRVALEKALEENQRLSERIAVLEEENAQANSLLQESRQIVEALTELLQEKEDFDDESEVDPNSSF</sequence>
<reference evidence="3" key="1">
    <citation type="journal article" date="2016" name="Gigascience">
        <title>De novo construction of an expanded transcriptome assembly for the western tarnished plant bug, Lygus hesperus.</title>
        <authorList>
            <person name="Tassone E.E."/>
            <person name="Geib S.M."/>
            <person name="Hall B."/>
            <person name="Fabrick J.A."/>
            <person name="Brent C.S."/>
            <person name="Hull J.J."/>
        </authorList>
    </citation>
    <scope>NUCLEOTIDE SEQUENCE</scope>
</reference>
<dbReference type="AlphaFoldDB" id="A0A146M1F5"/>
<feature type="compositionally biased region" description="Polar residues" evidence="2">
    <location>
        <begin position="1"/>
        <end position="19"/>
    </location>
</feature>
<evidence type="ECO:0000313" key="3">
    <source>
        <dbReference type="EMBL" id="JAQ12617.1"/>
    </source>
</evidence>
<accession>A0A146M1F5</accession>
<feature type="region of interest" description="Disordered" evidence="2">
    <location>
        <begin position="1"/>
        <end position="27"/>
    </location>
</feature>
<feature type="region of interest" description="Disordered" evidence="2">
    <location>
        <begin position="43"/>
        <end position="68"/>
    </location>
</feature>
<evidence type="ECO:0000256" key="1">
    <source>
        <dbReference type="SAM" id="Coils"/>
    </source>
</evidence>
<protein>
    <recommendedName>
        <fullName evidence="4">Geminin</fullName>
    </recommendedName>
</protein>
<dbReference type="InterPro" id="IPR022786">
    <property type="entry name" value="Geminin/Multicilin"/>
</dbReference>
<keyword evidence="1" id="KW-0175">Coiled coil</keyword>
<dbReference type="EMBL" id="GDHC01006012">
    <property type="protein sequence ID" value="JAQ12617.1"/>
    <property type="molecule type" value="Transcribed_RNA"/>
</dbReference>
<evidence type="ECO:0000256" key="2">
    <source>
        <dbReference type="SAM" id="MobiDB-lite"/>
    </source>
</evidence>
<dbReference type="Gene3D" id="1.20.5.1180">
    <property type="entry name" value="Geminin coiled-coil domain"/>
    <property type="match status" value="1"/>
</dbReference>